<name>A0A0N7KQJ6_ORYSJ</name>
<dbReference type="Pfam" id="PF04882">
    <property type="entry name" value="Peroxin-3"/>
    <property type="match status" value="1"/>
</dbReference>
<reference evidence="3" key="1">
    <citation type="journal article" date="2005" name="Nature">
        <title>The map-based sequence of the rice genome.</title>
        <authorList>
            <consortium name="International rice genome sequencing project (IRGSP)"/>
            <person name="Matsumoto T."/>
            <person name="Wu J."/>
            <person name="Kanamori H."/>
            <person name="Katayose Y."/>
            <person name="Fujisawa M."/>
            <person name="Namiki N."/>
            <person name="Mizuno H."/>
            <person name="Yamamoto K."/>
            <person name="Antonio B.A."/>
            <person name="Baba T."/>
            <person name="Sakata K."/>
            <person name="Nagamura Y."/>
            <person name="Aoki H."/>
            <person name="Arikawa K."/>
            <person name="Arita K."/>
            <person name="Bito T."/>
            <person name="Chiden Y."/>
            <person name="Fujitsuka N."/>
            <person name="Fukunaka R."/>
            <person name="Hamada M."/>
            <person name="Harada C."/>
            <person name="Hayashi A."/>
            <person name="Hijishita S."/>
            <person name="Honda M."/>
            <person name="Hosokawa S."/>
            <person name="Ichikawa Y."/>
            <person name="Idonuma A."/>
            <person name="Iijima M."/>
            <person name="Ikeda M."/>
            <person name="Ikeno M."/>
            <person name="Ito K."/>
            <person name="Ito S."/>
            <person name="Ito T."/>
            <person name="Ito Y."/>
            <person name="Ito Y."/>
            <person name="Iwabuchi A."/>
            <person name="Kamiya K."/>
            <person name="Karasawa W."/>
            <person name="Kurita K."/>
            <person name="Katagiri S."/>
            <person name="Kikuta A."/>
            <person name="Kobayashi H."/>
            <person name="Kobayashi N."/>
            <person name="Machita K."/>
            <person name="Maehara T."/>
            <person name="Masukawa M."/>
            <person name="Mizubayashi T."/>
            <person name="Mukai Y."/>
            <person name="Nagasaki H."/>
            <person name="Nagata Y."/>
            <person name="Naito S."/>
            <person name="Nakashima M."/>
            <person name="Nakama Y."/>
            <person name="Nakamichi Y."/>
            <person name="Nakamura M."/>
            <person name="Meguro A."/>
            <person name="Negishi M."/>
            <person name="Ohta I."/>
            <person name="Ohta T."/>
            <person name="Okamoto M."/>
            <person name="Ono N."/>
            <person name="Saji S."/>
            <person name="Sakaguchi M."/>
            <person name="Sakai K."/>
            <person name="Shibata M."/>
            <person name="Shimokawa T."/>
            <person name="Song J."/>
            <person name="Takazaki Y."/>
            <person name="Terasawa K."/>
            <person name="Tsugane M."/>
            <person name="Tsuji K."/>
            <person name="Ueda S."/>
            <person name="Waki K."/>
            <person name="Yamagata H."/>
            <person name="Yamamoto M."/>
            <person name="Yamamoto S."/>
            <person name="Yamane H."/>
            <person name="Yoshiki S."/>
            <person name="Yoshihara R."/>
            <person name="Yukawa K."/>
            <person name="Zhong H."/>
            <person name="Yano M."/>
            <person name="Yuan Q."/>
            <person name="Ouyang S."/>
            <person name="Liu J."/>
            <person name="Jones K.M."/>
            <person name="Gansberger K."/>
            <person name="Moffat K."/>
            <person name="Hill J."/>
            <person name="Bera J."/>
            <person name="Fadrosh D."/>
            <person name="Jin S."/>
            <person name="Johri S."/>
            <person name="Kim M."/>
            <person name="Overton L."/>
            <person name="Reardon M."/>
            <person name="Tsitrin T."/>
            <person name="Vuong H."/>
            <person name="Weaver B."/>
            <person name="Ciecko A."/>
            <person name="Tallon L."/>
            <person name="Jackson J."/>
            <person name="Pai G."/>
            <person name="Aken S.V."/>
            <person name="Utterback T."/>
            <person name="Reidmuller S."/>
            <person name="Feldblyum T."/>
            <person name="Hsiao J."/>
            <person name="Zismann V."/>
            <person name="Iobst S."/>
            <person name="de Vazeille A.R."/>
            <person name="Buell C.R."/>
            <person name="Ying K."/>
            <person name="Li Y."/>
            <person name="Lu T."/>
            <person name="Huang Y."/>
            <person name="Zhao Q."/>
            <person name="Feng Q."/>
            <person name="Zhang L."/>
            <person name="Zhu J."/>
            <person name="Weng Q."/>
            <person name="Mu J."/>
            <person name="Lu Y."/>
            <person name="Fan D."/>
            <person name="Liu Y."/>
            <person name="Guan J."/>
            <person name="Zhang Y."/>
            <person name="Yu S."/>
            <person name="Liu X."/>
            <person name="Zhang Y."/>
            <person name="Hong G."/>
            <person name="Han B."/>
            <person name="Choisne N."/>
            <person name="Demange N."/>
            <person name="Orjeda G."/>
            <person name="Samain S."/>
            <person name="Cattolico L."/>
            <person name="Pelletier E."/>
            <person name="Couloux A."/>
            <person name="Segurens B."/>
            <person name="Wincker P."/>
            <person name="D'Hont A."/>
            <person name="Scarpelli C."/>
            <person name="Weissenbach J."/>
            <person name="Salanoubat M."/>
            <person name="Quetier F."/>
            <person name="Yu Y."/>
            <person name="Kim H.R."/>
            <person name="Rambo T."/>
            <person name="Currie J."/>
            <person name="Collura K."/>
            <person name="Luo M."/>
            <person name="Yang T."/>
            <person name="Ammiraju J.S.S."/>
            <person name="Engler F."/>
            <person name="Soderlund C."/>
            <person name="Wing R.A."/>
            <person name="Palmer L.E."/>
            <person name="de la Bastide M."/>
            <person name="Spiegel L."/>
            <person name="Nascimento L."/>
            <person name="Zutavern T."/>
            <person name="O'Shaughnessy A."/>
            <person name="Dike S."/>
            <person name="Dedhia N."/>
            <person name="Preston R."/>
            <person name="Balija V."/>
            <person name="McCombie W.R."/>
            <person name="Chow T."/>
            <person name="Chen H."/>
            <person name="Chung M."/>
            <person name="Chen C."/>
            <person name="Shaw J."/>
            <person name="Wu H."/>
            <person name="Hsiao K."/>
            <person name="Chao Y."/>
            <person name="Chu M."/>
            <person name="Cheng C."/>
            <person name="Hour A."/>
            <person name="Lee P."/>
            <person name="Lin S."/>
            <person name="Lin Y."/>
            <person name="Liou J."/>
            <person name="Liu S."/>
            <person name="Hsing Y."/>
            <person name="Raghuvanshi S."/>
            <person name="Mohanty A."/>
            <person name="Bharti A.K."/>
            <person name="Gaur A."/>
            <person name="Gupta V."/>
            <person name="Kumar D."/>
            <person name="Ravi V."/>
            <person name="Vij S."/>
            <person name="Kapur A."/>
            <person name="Khurana P."/>
            <person name="Khurana P."/>
            <person name="Khurana J.P."/>
            <person name="Tyagi A.K."/>
            <person name="Gaikwad K."/>
            <person name="Singh A."/>
            <person name="Dalal V."/>
            <person name="Srivastava S."/>
            <person name="Dixit A."/>
            <person name="Pal A.K."/>
            <person name="Ghazi I.A."/>
            <person name="Yadav M."/>
            <person name="Pandit A."/>
            <person name="Bhargava A."/>
            <person name="Sureshbabu K."/>
            <person name="Batra K."/>
            <person name="Sharma T.R."/>
            <person name="Mohapatra T."/>
            <person name="Singh N.K."/>
            <person name="Messing J."/>
            <person name="Nelson A.B."/>
            <person name="Fuks G."/>
            <person name="Kavchok S."/>
            <person name="Keizer G."/>
            <person name="Linton E."/>
            <person name="Llaca V."/>
            <person name="Song R."/>
            <person name="Tanyolac B."/>
            <person name="Young S."/>
            <person name="Ho-Il K."/>
            <person name="Hahn J.H."/>
            <person name="Sangsakoo G."/>
            <person name="Vanavichit A."/>
            <person name="de Mattos Luiz.A.T."/>
            <person name="Zimmer P.D."/>
            <person name="Malone G."/>
            <person name="Dellagostin O."/>
            <person name="de Oliveira A.C."/>
            <person name="Bevan M."/>
            <person name="Bancroft I."/>
            <person name="Minx P."/>
            <person name="Cordum H."/>
            <person name="Wilson R."/>
            <person name="Cheng Z."/>
            <person name="Jin W."/>
            <person name="Jiang J."/>
            <person name="Leong S.A."/>
            <person name="Iwama H."/>
            <person name="Gojobori T."/>
            <person name="Itoh T."/>
            <person name="Niimura Y."/>
            <person name="Fujii Y."/>
            <person name="Habara T."/>
            <person name="Sakai H."/>
            <person name="Sato Y."/>
            <person name="Wilson G."/>
            <person name="Kumar K."/>
            <person name="McCouch S."/>
            <person name="Juretic N."/>
            <person name="Hoen D."/>
            <person name="Wright S."/>
            <person name="Bruskiewich R."/>
            <person name="Bureau T."/>
            <person name="Miyao A."/>
            <person name="Hirochika H."/>
            <person name="Nishikawa T."/>
            <person name="Kadowaki K."/>
            <person name="Sugiura M."/>
            <person name="Burr B."/>
            <person name="Sasaki T."/>
        </authorList>
    </citation>
    <scope>NUCLEOTIDE SEQUENCE [LARGE SCALE GENOMIC DNA]</scope>
    <source>
        <strain evidence="3">cv. Nipponbare</strain>
    </source>
</reference>
<proteinExistence type="evidence at protein level"/>
<dbReference type="AlphaFoldDB" id="A0A0N7KQJ6"/>
<accession>A0A0N7KQJ6</accession>
<protein>
    <submittedName>
        <fullName evidence="2">Os09g0314300 protein</fullName>
    </submittedName>
</protein>
<dbReference type="InterPro" id="IPR006966">
    <property type="entry name" value="Peroxin-3"/>
</dbReference>
<keyword evidence="3" id="KW-1185">Reference proteome</keyword>
<dbReference type="GO" id="GO:0005778">
    <property type="term" value="C:peroxisomal membrane"/>
    <property type="evidence" value="ECO:0007669"/>
    <property type="project" value="InterPro"/>
</dbReference>
<dbReference type="Gramene" id="Os09t0314300-01">
    <property type="protein sequence ID" value="Os09t0314300-01"/>
    <property type="gene ID" value="Os09g0314300"/>
</dbReference>
<evidence type="ECO:0000313" key="3">
    <source>
        <dbReference type="Proteomes" id="UP000059680"/>
    </source>
</evidence>
<keyword evidence="1" id="KW-0472">Membrane</keyword>
<keyword evidence="4 5" id="KW-1267">Proteomics identification</keyword>
<gene>
    <name evidence="2" type="ordered locus">Os09g0314300</name>
    <name evidence="2" type="ORF">OSNPB_090314300</name>
</gene>
<evidence type="ECO:0007829" key="4">
    <source>
        <dbReference type="PeptideAtlas" id="A0A0N7KQJ6"/>
    </source>
</evidence>
<feature type="transmembrane region" description="Helical" evidence="1">
    <location>
        <begin position="125"/>
        <end position="144"/>
    </location>
</feature>
<reference evidence="2 3" key="3">
    <citation type="journal article" date="2013" name="Rice">
        <title>Improvement of the Oryza sativa Nipponbare reference genome using next generation sequence and optical map data.</title>
        <authorList>
            <person name="Kawahara Y."/>
            <person name="de la Bastide M."/>
            <person name="Hamilton J.P."/>
            <person name="Kanamori H."/>
            <person name="McCombie W.R."/>
            <person name="Ouyang S."/>
            <person name="Schwartz D.C."/>
            <person name="Tanaka T."/>
            <person name="Wu J."/>
            <person name="Zhou S."/>
            <person name="Childs K.L."/>
            <person name="Davidson R.M."/>
            <person name="Lin H."/>
            <person name="Quesada-Ocampo L."/>
            <person name="Vaillancourt B."/>
            <person name="Sakai H."/>
            <person name="Lee S.S."/>
            <person name="Kim J."/>
            <person name="Numa H."/>
            <person name="Itoh T."/>
            <person name="Buell C.R."/>
            <person name="Matsumoto T."/>
        </authorList>
    </citation>
    <scope>NUCLEOTIDE SEQUENCE [LARGE SCALE GENOMIC DNA]</scope>
    <source>
        <strain evidence="3">cv. Nipponbare</strain>
    </source>
</reference>
<keyword evidence="1" id="KW-1133">Transmembrane helix</keyword>
<evidence type="ECO:0000313" key="2">
    <source>
        <dbReference type="EMBL" id="BAT07402.1"/>
    </source>
</evidence>
<evidence type="ECO:0007829" key="5">
    <source>
        <dbReference type="ProteomicsDB" id="A0A0N7KQJ6"/>
    </source>
</evidence>
<dbReference type="GO" id="GO:0007031">
    <property type="term" value="P:peroxisome organization"/>
    <property type="evidence" value="ECO:0007669"/>
    <property type="project" value="InterPro"/>
</dbReference>
<evidence type="ECO:0000256" key="1">
    <source>
        <dbReference type="SAM" id="Phobius"/>
    </source>
</evidence>
<dbReference type="ExpressionAtlas" id="A0A0N7KQJ6">
    <property type="expression patterns" value="baseline and differential"/>
</dbReference>
<keyword evidence="1" id="KW-0812">Transmembrane</keyword>
<dbReference type="PANTHER" id="PTHR28080">
    <property type="entry name" value="PEROXISOMAL BIOGENESIS FACTOR 3"/>
    <property type="match status" value="1"/>
</dbReference>
<dbReference type="EMBL" id="AP014965">
    <property type="protein sequence ID" value="BAT07402.1"/>
    <property type="molecule type" value="Genomic_DNA"/>
</dbReference>
<feature type="transmembrane region" description="Helical" evidence="1">
    <location>
        <begin position="16"/>
        <end position="33"/>
    </location>
</feature>
<reference evidence="2 3" key="2">
    <citation type="journal article" date="2013" name="Plant Cell Physiol.">
        <title>Rice Annotation Project Database (RAP-DB): an integrative and interactive database for rice genomics.</title>
        <authorList>
            <person name="Sakai H."/>
            <person name="Lee S.S."/>
            <person name="Tanaka T."/>
            <person name="Numa H."/>
            <person name="Kim J."/>
            <person name="Kawahara Y."/>
            <person name="Wakimoto H."/>
            <person name="Yang C.C."/>
            <person name="Iwamoto M."/>
            <person name="Abe T."/>
            <person name="Yamada Y."/>
            <person name="Muto A."/>
            <person name="Inokuchi H."/>
            <person name="Ikemura T."/>
            <person name="Matsumoto T."/>
            <person name="Sasaki T."/>
            <person name="Itoh T."/>
        </authorList>
    </citation>
    <scope>NUCLEOTIDE SEQUENCE [LARGE SCALE GENOMIC DNA]</scope>
    <source>
        <strain evidence="3">cv. Nipponbare</strain>
    </source>
</reference>
<dbReference type="PANTHER" id="PTHR28080:SF1">
    <property type="entry name" value="PEROXISOMAL BIOGENESIS FACTOR 3"/>
    <property type="match status" value="1"/>
</dbReference>
<dbReference type="Proteomes" id="UP000059680">
    <property type="component" value="Chromosome 9"/>
</dbReference>
<organism evidence="2 3">
    <name type="scientific">Oryza sativa subsp. japonica</name>
    <name type="common">Rice</name>
    <dbReference type="NCBI Taxonomy" id="39947"/>
    <lineage>
        <taxon>Eukaryota</taxon>
        <taxon>Viridiplantae</taxon>
        <taxon>Streptophyta</taxon>
        <taxon>Embryophyta</taxon>
        <taxon>Tracheophyta</taxon>
        <taxon>Spermatophyta</taxon>
        <taxon>Magnoliopsida</taxon>
        <taxon>Liliopsida</taxon>
        <taxon>Poales</taxon>
        <taxon>Poaceae</taxon>
        <taxon>BOP clade</taxon>
        <taxon>Oryzoideae</taxon>
        <taxon>Oryzeae</taxon>
        <taxon>Oryzinae</taxon>
        <taxon>Oryza</taxon>
        <taxon>Oryza sativa</taxon>
    </lineage>
</organism>
<sequence length="152" mass="17482">MLASARGFWGRHRRKILVSLGVAGAGYAAYRYLDSHRRQLVRVEQRALEERAAEEIIKNQLQTHFENVQKISDTTTLPFAMHYLRSRIMEELDISHLTEKLMHGKGESSAPALTPKEKYDTWEKIKILSTLLLILHGFVLHALLNFSLSNEL</sequence>